<accession>A0ABP6ZNV8</accession>
<evidence type="ECO:0000256" key="2">
    <source>
        <dbReference type="ARBA" id="ARBA00006745"/>
    </source>
</evidence>
<sequence>MIVRGQLMDVPDSPFTGGGLRTTEALLVRDGTIAARGTYEDLRRDNPSEERLDLTEGLVLPGFVDTHVHYPQVRMIGALGMPLLDWLEHSALPEEARLADAGYARGVADDFLRGLIASGTTTALVFGAHFSSAVDALFGAAEQRGLRVTAGLVVSDRILRDDLLTTPDRAYAEGRALADRWHGRGRLRYAVTPRFSLSCSDPLLAACGALHGDVPGSWFTSHINENRAEIAAVIELFPDSADYLATYARHGLVGERSVFAHNLHASAAELALLAEHGSAVAHCPTSNSALGSGLFPLREHMAAGVRVALGSDVGAGTGFSLLKEGLQAYFMQQLLGEAGLPLTSAHLLYLATASGAAALGMAGPTADHWVGEFSVGSQFDAVWLSPATGSTLDCGLRNADSADQALAKAFALGTDADIAAVWVGGERVAVA</sequence>
<keyword evidence="5 8" id="KW-0378">Hydrolase</keyword>
<dbReference type="Gene3D" id="3.20.20.140">
    <property type="entry name" value="Metal-dependent hydrolases"/>
    <property type="match status" value="1"/>
</dbReference>
<evidence type="ECO:0000256" key="1">
    <source>
        <dbReference type="ARBA" id="ARBA00004984"/>
    </source>
</evidence>
<dbReference type="SUPFAM" id="SSF51556">
    <property type="entry name" value="Metallo-dependent hydrolases"/>
    <property type="match status" value="1"/>
</dbReference>
<dbReference type="PANTHER" id="PTHR11271">
    <property type="entry name" value="GUANINE DEAMINASE"/>
    <property type="match status" value="1"/>
</dbReference>
<dbReference type="Pfam" id="PF01979">
    <property type="entry name" value="Amidohydro_1"/>
    <property type="match status" value="1"/>
</dbReference>
<gene>
    <name evidence="11" type="primary">guaD</name>
    <name evidence="11" type="ORF">GCM10022236_15770</name>
</gene>
<dbReference type="InterPro" id="IPR054418">
    <property type="entry name" value="MQNX/HUTI_composite_N"/>
</dbReference>
<dbReference type="Gene3D" id="2.30.40.10">
    <property type="entry name" value="Urease, subunit C, domain 1"/>
    <property type="match status" value="1"/>
</dbReference>
<dbReference type="RefSeq" id="WP_344803122.1">
    <property type="nucleotide sequence ID" value="NZ_BAABAB010000010.1"/>
</dbReference>
<name>A0ABP6ZNV8_9ACTN</name>
<keyword evidence="12" id="KW-1185">Reference proteome</keyword>
<dbReference type="NCBIfam" id="NF006679">
    <property type="entry name" value="PRK09228.1"/>
    <property type="match status" value="1"/>
</dbReference>
<dbReference type="InterPro" id="IPR011059">
    <property type="entry name" value="Metal-dep_hydrolase_composite"/>
</dbReference>
<comment type="pathway">
    <text evidence="1 8">Purine metabolism; guanine degradation; xanthine from guanine: step 1/1.</text>
</comment>
<dbReference type="InterPro" id="IPR051607">
    <property type="entry name" value="Metallo-dep_hydrolases"/>
</dbReference>
<evidence type="ECO:0000256" key="3">
    <source>
        <dbReference type="ARBA" id="ARBA00012781"/>
    </source>
</evidence>
<dbReference type="EMBL" id="BAABAB010000010">
    <property type="protein sequence ID" value="GAA3614697.1"/>
    <property type="molecule type" value="Genomic_DNA"/>
</dbReference>
<evidence type="ECO:0000259" key="9">
    <source>
        <dbReference type="Pfam" id="PF01979"/>
    </source>
</evidence>
<evidence type="ECO:0000313" key="11">
    <source>
        <dbReference type="EMBL" id="GAA3614697.1"/>
    </source>
</evidence>
<dbReference type="EC" id="3.5.4.3" evidence="3 7"/>
<evidence type="ECO:0000256" key="4">
    <source>
        <dbReference type="ARBA" id="ARBA00022723"/>
    </source>
</evidence>
<organism evidence="11 12">
    <name type="scientific">Microlunatus ginsengisoli</name>
    <dbReference type="NCBI Taxonomy" id="363863"/>
    <lineage>
        <taxon>Bacteria</taxon>
        <taxon>Bacillati</taxon>
        <taxon>Actinomycetota</taxon>
        <taxon>Actinomycetes</taxon>
        <taxon>Propionibacteriales</taxon>
        <taxon>Propionibacteriaceae</taxon>
        <taxon>Microlunatus</taxon>
    </lineage>
</organism>
<dbReference type="InterPro" id="IPR032466">
    <property type="entry name" value="Metal_Hydrolase"/>
</dbReference>
<reference evidence="12" key="1">
    <citation type="journal article" date="2019" name="Int. J. Syst. Evol. Microbiol.">
        <title>The Global Catalogue of Microorganisms (GCM) 10K type strain sequencing project: providing services to taxonomists for standard genome sequencing and annotation.</title>
        <authorList>
            <consortium name="The Broad Institute Genomics Platform"/>
            <consortium name="The Broad Institute Genome Sequencing Center for Infectious Disease"/>
            <person name="Wu L."/>
            <person name="Ma J."/>
        </authorList>
    </citation>
    <scope>NUCLEOTIDE SEQUENCE [LARGE SCALE GENOMIC DNA]</scope>
    <source>
        <strain evidence="12">JCM 16929</strain>
    </source>
</reference>
<evidence type="ECO:0000256" key="8">
    <source>
        <dbReference type="RuleBase" id="RU366009"/>
    </source>
</evidence>
<dbReference type="Pfam" id="PF22039">
    <property type="entry name" value="HUTI_composite_bact"/>
    <property type="match status" value="1"/>
</dbReference>
<keyword evidence="4 8" id="KW-0479">Metal-binding</keyword>
<comment type="cofactor">
    <cofactor evidence="8">
        <name>Zn(2+)</name>
        <dbReference type="ChEBI" id="CHEBI:29105"/>
    </cofactor>
    <text evidence="8">Binds 1 zinc ion per subunit.</text>
</comment>
<dbReference type="InterPro" id="IPR014311">
    <property type="entry name" value="Guanine_deaminase"/>
</dbReference>
<keyword evidence="6 8" id="KW-0862">Zinc</keyword>
<proteinExistence type="inferred from homology"/>
<protein>
    <recommendedName>
        <fullName evidence="3 7">Guanine deaminase</fullName>
        <shortName evidence="8">Guanase</shortName>
        <ecNumber evidence="3 7">3.5.4.3</ecNumber>
    </recommendedName>
    <alternativeName>
        <fullName evidence="8">Guanine aminohydrolase</fullName>
    </alternativeName>
</protein>
<comment type="similarity">
    <text evidence="2 8">Belongs to the metallo-dependent hydrolases superfamily. ATZ/TRZ family.</text>
</comment>
<comment type="function">
    <text evidence="8">Catalyzes the hydrolytic deamination of guanine, producing xanthine and ammonia.</text>
</comment>
<dbReference type="InterPro" id="IPR006680">
    <property type="entry name" value="Amidohydro-rel"/>
</dbReference>
<dbReference type="NCBIfam" id="TIGR02967">
    <property type="entry name" value="guan_deamin"/>
    <property type="match status" value="1"/>
</dbReference>
<evidence type="ECO:0000256" key="6">
    <source>
        <dbReference type="ARBA" id="ARBA00022833"/>
    </source>
</evidence>
<dbReference type="SUPFAM" id="SSF51338">
    <property type="entry name" value="Composite domain of metallo-dependent hydrolases"/>
    <property type="match status" value="1"/>
</dbReference>
<evidence type="ECO:0000313" key="12">
    <source>
        <dbReference type="Proteomes" id="UP001501490"/>
    </source>
</evidence>
<evidence type="ECO:0000259" key="10">
    <source>
        <dbReference type="Pfam" id="PF22039"/>
    </source>
</evidence>
<evidence type="ECO:0000256" key="7">
    <source>
        <dbReference type="NCBIfam" id="TIGR02967"/>
    </source>
</evidence>
<evidence type="ECO:0000256" key="5">
    <source>
        <dbReference type="ARBA" id="ARBA00022801"/>
    </source>
</evidence>
<comment type="caution">
    <text evidence="11">The sequence shown here is derived from an EMBL/GenBank/DDBJ whole genome shotgun (WGS) entry which is preliminary data.</text>
</comment>
<comment type="catalytic activity">
    <reaction evidence="8">
        <text>guanine + H2O + H(+) = xanthine + NH4(+)</text>
        <dbReference type="Rhea" id="RHEA:14665"/>
        <dbReference type="ChEBI" id="CHEBI:15377"/>
        <dbReference type="ChEBI" id="CHEBI:15378"/>
        <dbReference type="ChEBI" id="CHEBI:16235"/>
        <dbReference type="ChEBI" id="CHEBI:17712"/>
        <dbReference type="ChEBI" id="CHEBI:28938"/>
        <dbReference type="EC" id="3.5.4.3"/>
    </reaction>
</comment>
<feature type="domain" description="Aminodeoxyfutalosine deaminase/Imidazolonepropionase-like composite" evidence="10">
    <location>
        <begin position="25"/>
        <end position="47"/>
    </location>
</feature>
<feature type="domain" description="Amidohydrolase-related" evidence="9">
    <location>
        <begin position="58"/>
        <end position="428"/>
    </location>
</feature>
<dbReference type="Proteomes" id="UP001501490">
    <property type="component" value="Unassembled WGS sequence"/>
</dbReference>
<dbReference type="PANTHER" id="PTHR11271:SF6">
    <property type="entry name" value="GUANINE DEAMINASE"/>
    <property type="match status" value="1"/>
</dbReference>